<comment type="similarity">
    <text evidence="2">Belongs to the binding-protein-dependent transport system permease family. FecCD subfamily.</text>
</comment>
<comment type="subcellular location">
    <subcellularLocation>
        <location evidence="1">Cell membrane</location>
        <topology evidence="1">Multi-pass membrane protein</topology>
    </subcellularLocation>
</comment>
<dbReference type="Pfam" id="PF01032">
    <property type="entry name" value="FecCD"/>
    <property type="match status" value="1"/>
</dbReference>
<dbReference type="PANTHER" id="PTHR30472:SF24">
    <property type="entry name" value="FERRIC ENTEROBACTIN TRANSPORT SYSTEM PERMEASE PROTEIN FEPG"/>
    <property type="match status" value="1"/>
</dbReference>
<evidence type="ECO:0000256" key="3">
    <source>
        <dbReference type="ARBA" id="ARBA00022448"/>
    </source>
</evidence>
<evidence type="ECO:0000313" key="9">
    <source>
        <dbReference type="EMBL" id="MYL20582.1"/>
    </source>
</evidence>
<evidence type="ECO:0000256" key="5">
    <source>
        <dbReference type="ARBA" id="ARBA00022692"/>
    </source>
</evidence>
<feature type="transmembrane region" description="Helical" evidence="8">
    <location>
        <begin position="272"/>
        <end position="290"/>
    </location>
</feature>
<dbReference type="RefSeq" id="WP_160837409.1">
    <property type="nucleotide sequence ID" value="NZ_WMET01000002.1"/>
</dbReference>
<dbReference type="GO" id="GO:0033214">
    <property type="term" value="P:siderophore-iron import into cell"/>
    <property type="evidence" value="ECO:0007669"/>
    <property type="project" value="TreeGrafter"/>
</dbReference>
<sequence>MLRRHPTFILTFTAAAVFILAIVNVGIGDFFIPPLEIMQMLIGQGDADLRYIVFNYRAPRIVLAILVGGALAVVGVIMQTILNNSLAAPDTLGVSGGAAVTALVTASVLPSTSMTSVSLAAFIGGAAAAFIVYALAYKDGANPVRLALVGVSVSALCGSGVELSLLKLDANAQTSLLWLNGSLFGRTWEQVLTLAPITIGILIVLLLFTKTLDSLKLGGQIAMGLGVSVEKMKMLLLGLSTLLTGVSVSAVGMIGFVGLISPHITRQLVGLQHRYVLPGAALVGSFLLLLADTIGRSVLQPLEIPAGIVISLIGAPYFLFLLYQESKQGKREA</sequence>
<feature type="transmembrane region" description="Helical" evidence="8">
    <location>
        <begin position="302"/>
        <end position="323"/>
    </location>
</feature>
<feature type="transmembrane region" description="Helical" evidence="8">
    <location>
        <begin position="61"/>
        <end position="82"/>
    </location>
</feature>
<comment type="caution">
    <text evidence="9">The sequence shown here is derived from an EMBL/GenBank/DDBJ whole genome shotgun (WGS) entry which is preliminary data.</text>
</comment>
<accession>A0A845DW86</accession>
<dbReference type="FunFam" id="1.10.3470.10:FF:000001">
    <property type="entry name" value="Vitamin B12 ABC transporter permease BtuC"/>
    <property type="match status" value="1"/>
</dbReference>
<feature type="transmembrane region" description="Helical" evidence="8">
    <location>
        <begin position="115"/>
        <end position="136"/>
    </location>
</feature>
<dbReference type="PANTHER" id="PTHR30472">
    <property type="entry name" value="FERRIC ENTEROBACTIN TRANSPORT SYSTEM PERMEASE PROTEIN"/>
    <property type="match status" value="1"/>
</dbReference>
<name>A0A845DW86_9BACI</name>
<feature type="transmembrane region" description="Helical" evidence="8">
    <location>
        <begin position="148"/>
        <end position="168"/>
    </location>
</feature>
<feature type="transmembrane region" description="Helical" evidence="8">
    <location>
        <begin position="91"/>
        <end position="109"/>
    </location>
</feature>
<dbReference type="CDD" id="cd06550">
    <property type="entry name" value="TM_ABC_iron-siderophores_like"/>
    <property type="match status" value="1"/>
</dbReference>
<feature type="transmembrane region" description="Helical" evidence="8">
    <location>
        <begin position="235"/>
        <end position="260"/>
    </location>
</feature>
<evidence type="ECO:0000256" key="4">
    <source>
        <dbReference type="ARBA" id="ARBA00022475"/>
    </source>
</evidence>
<keyword evidence="4" id="KW-1003">Cell membrane</keyword>
<keyword evidence="3" id="KW-0813">Transport</keyword>
<dbReference type="Proteomes" id="UP000460949">
    <property type="component" value="Unassembled WGS sequence"/>
</dbReference>
<organism evidence="9 10">
    <name type="scientific">Halobacillus litoralis</name>
    <dbReference type="NCBI Taxonomy" id="45668"/>
    <lineage>
        <taxon>Bacteria</taxon>
        <taxon>Bacillati</taxon>
        <taxon>Bacillota</taxon>
        <taxon>Bacilli</taxon>
        <taxon>Bacillales</taxon>
        <taxon>Bacillaceae</taxon>
        <taxon>Halobacillus</taxon>
    </lineage>
</organism>
<evidence type="ECO:0000256" key="6">
    <source>
        <dbReference type="ARBA" id="ARBA00022989"/>
    </source>
</evidence>
<feature type="transmembrane region" description="Helical" evidence="8">
    <location>
        <begin position="188"/>
        <end position="208"/>
    </location>
</feature>
<feature type="transmembrane region" description="Helical" evidence="8">
    <location>
        <begin position="7"/>
        <end position="32"/>
    </location>
</feature>
<dbReference type="EMBL" id="WMET01000002">
    <property type="protein sequence ID" value="MYL20582.1"/>
    <property type="molecule type" value="Genomic_DNA"/>
</dbReference>
<evidence type="ECO:0000256" key="1">
    <source>
        <dbReference type="ARBA" id="ARBA00004651"/>
    </source>
</evidence>
<dbReference type="SUPFAM" id="SSF81345">
    <property type="entry name" value="ABC transporter involved in vitamin B12 uptake, BtuC"/>
    <property type="match status" value="1"/>
</dbReference>
<evidence type="ECO:0000256" key="7">
    <source>
        <dbReference type="ARBA" id="ARBA00023136"/>
    </source>
</evidence>
<dbReference type="GO" id="GO:0005886">
    <property type="term" value="C:plasma membrane"/>
    <property type="evidence" value="ECO:0007669"/>
    <property type="project" value="UniProtKB-SubCell"/>
</dbReference>
<protein>
    <submittedName>
        <fullName evidence="9">Iron chelate uptake ABC transporter family permease subunit</fullName>
    </submittedName>
</protein>
<dbReference type="Gene3D" id="1.10.3470.10">
    <property type="entry name" value="ABC transporter involved in vitamin B12 uptake, BtuC"/>
    <property type="match status" value="1"/>
</dbReference>
<proteinExistence type="inferred from homology"/>
<evidence type="ECO:0000256" key="2">
    <source>
        <dbReference type="ARBA" id="ARBA00007935"/>
    </source>
</evidence>
<dbReference type="AlphaFoldDB" id="A0A845DW86"/>
<dbReference type="InterPro" id="IPR037294">
    <property type="entry name" value="ABC_BtuC-like"/>
</dbReference>
<evidence type="ECO:0000313" key="10">
    <source>
        <dbReference type="Proteomes" id="UP000460949"/>
    </source>
</evidence>
<keyword evidence="5 8" id="KW-0812">Transmembrane</keyword>
<dbReference type="GO" id="GO:0022857">
    <property type="term" value="F:transmembrane transporter activity"/>
    <property type="evidence" value="ECO:0007669"/>
    <property type="project" value="InterPro"/>
</dbReference>
<dbReference type="InterPro" id="IPR000522">
    <property type="entry name" value="ABC_transptr_permease_BtuC"/>
</dbReference>
<evidence type="ECO:0000256" key="8">
    <source>
        <dbReference type="SAM" id="Phobius"/>
    </source>
</evidence>
<gene>
    <name evidence="9" type="ORF">GLW04_11815</name>
</gene>
<keyword evidence="7 8" id="KW-0472">Membrane</keyword>
<keyword evidence="6 8" id="KW-1133">Transmembrane helix</keyword>
<reference evidence="9 10" key="1">
    <citation type="submission" date="2019-11" db="EMBL/GenBank/DDBJ databases">
        <title>Genome sequences of 17 halophilic strains isolated from different environments.</title>
        <authorList>
            <person name="Furrow R.E."/>
        </authorList>
    </citation>
    <scope>NUCLEOTIDE SEQUENCE [LARGE SCALE GENOMIC DNA]</scope>
    <source>
        <strain evidence="9 10">22511_23_Filter</strain>
    </source>
</reference>